<name>A0ABU6W3B5_9FABA</name>
<comment type="caution">
    <text evidence="3">The sequence shown here is derived from an EMBL/GenBank/DDBJ whole genome shotgun (WGS) entry which is preliminary data.</text>
</comment>
<evidence type="ECO:0000313" key="3">
    <source>
        <dbReference type="EMBL" id="MED6179150.1"/>
    </source>
</evidence>
<dbReference type="EMBL" id="JASCZI010161547">
    <property type="protein sequence ID" value="MED6179150.1"/>
    <property type="molecule type" value="Genomic_DNA"/>
</dbReference>
<feature type="non-terminal residue" evidence="3">
    <location>
        <position position="131"/>
    </location>
</feature>
<feature type="compositionally biased region" description="Basic and acidic residues" evidence="2">
    <location>
        <begin position="110"/>
        <end position="131"/>
    </location>
</feature>
<feature type="non-terminal residue" evidence="3">
    <location>
        <position position="1"/>
    </location>
</feature>
<accession>A0ABU6W3B5</accession>
<evidence type="ECO:0000256" key="2">
    <source>
        <dbReference type="SAM" id="MobiDB-lite"/>
    </source>
</evidence>
<proteinExistence type="predicted"/>
<evidence type="ECO:0000256" key="1">
    <source>
        <dbReference type="SAM" id="Coils"/>
    </source>
</evidence>
<reference evidence="3 4" key="1">
    <citation type="journal article" date="2023" name="Plants (Basel)">
        <title>Bridging the Gap: Combining Genomics and Transcriptomics Approaches to Understand Stylosanthes scabra, an Orphan Legume from the Brazilian Caatinga.</title>
        <authorList>
            <person name="Ferreira-Neto J.R.C."/>
            <person name="da Silva M.D."/>
            <person name="Binneck E."/>
            <person name="de Melo N.F."/>
            <person name="da Silva R.H."/>
            <person name="de Melo A.L.T.M."/>
            <person name="Pandolfi V."/>
            <person name="Bustamante F.O."/>
            <person name="Brasileiro-Vidal A.C."/>
            <person name="Benko-Iseppon A.M."/>
        </authorList>
    </citation>
    <scope>NUCLEOTIDE SEQUENCE [LARGE SCALE GENOMIC DNA]</scope>
    <source>
        <tissue evidence="3">Leaves</tissue>
    </source>
</reference>
<keyword evidence="4" id="KW-1185">Reference proteome</keyword>
<organism evidence="3 4">
    <name type="scientific">Stylosanthes scabra</name>
    <dbReference type="NCBI Taxonomy" id="79078"/>
    <lineage>
        <taxon>Eukaryota</taxon>
        <taxon>Viridiplantae</taxon>
        <taxon>Streptophyta</taxon>
        <taxon>Embryophyta</taxon>
        <taxon>Tracheophyta</taxon>
        <taxon>Spermatophyta</taxon>
        <taxon>Magnoliopsida</taxon>
        <taxon>eudicotyledons</taxon>
        <taxon>Gunneridae</taxon>
        <taxon>Pentapetalae</taxon>
        <taxon>rosids</taxon>
        <taxon>fabids</taxon>
        <taxon>Fabales</taxon>
        <taxon>Fabaceae</taxon>
        <taxon>Papilionoideae</taxon>
        <taxon>50 kb inversion clade</taxon>
        <taxon>dalbergioids sensu lato</taxon>
        <taxon>Dalbergieae</taxon>
        <taxon>Pterocarpus clade</taxon>
        <taxon>Stylosanthes</taxon>
    </lineage>
</organism>
<keyword evidence="1" id="KW-0175">Coiled coil</keyword>
<sequence>LEKLTLITTTFVQSTNNFMEETRANFRNQEAAVRNLETQVGQTTNNFMEETRAIFKNQESAIRNLETQVGQIARQLSTTLPNAFPSDTQVNPRGECKAVTLRSGSTLEEDNIRELHKQKDEEDSKEKSTKG</sequence>
<feature type="region of interest" description="Disordered" evidence="2">
    <location>
        <begin position="100"/>
        <end position="131"/>
    </location>
</feature>
<feature type="coiled-coil region" evidence="1">
    <location>
        <begin position="19"/>
        <end position="75"/>
    </location>
</feature>
<dbReference type="Proteomes" id="UP001341840">
    <property type="component" value="Unassembled WGS sequence"/>
</dbReference>
<gene>
    <name evidence="3" type="ORF">PIB30_114477</name>
</gene>
<evidence type="ECO:0000313" key="4">
    <source>
        <dbReference type="Proteomes" id="UP001341840"/>
    </source>
</evidence>
<protein>
    <submittedName>
        <fullName evidence="3">Uncharacterized protein</fullName>
    </submittedName>
</protein>